<dbReference type="InterPro" id="IPR045336">
    <property type="entry name" value="MmgE_PrpD_N"/>
</dbReference>
<dbReference type="PANTHER" id="PTHR16943">
    <property type="entry name" value="2-METHYLCITRATE DEHYDRATASE-RELATED"/>
    <property type="match status" value="1"/>
</dbReference>
<dbReference type="AlphaFoldDB" id="X0YH83"/>
<evidence type="ECO:0000259" key="2">
    <source>
        <dbReference type="Pfam" id="PF03972"/>
    </source>
</evidence>
<dbReference type="GO" id="GO:0016829">
    <property type="term" value="F:lyase activity"/>
    <property type="evidence" value="ECO:0007669"/>
    <property type="project" value="InterPro"/>
</dbReference>
<dbReference type="InterPro" id="IPR036148">
    <property type="entry name" value="MmgE/PrpD_sf"/>
</dbReference>
<reference evidence="3" key="1">
    <citation type="journal article" date="2014" name="Front. Microbiol.">
        <title>High frequency of phylogenetically diverse reductive dehalogenase-homologous genes in deep subseafloor sedimentary metagenomes.</title>
        <authorList>
            <person name="Kawai M."/>
            <person name="Futagami T."/>
            <person name="Toyoda A."/>
            <person name="Takaki Y."/>
            <person name="Nishi S."/>
            <person name="Hori S."/>
            <person name="Arai W."/>
            <person name="Tsubouchi T."/>
            <person name="Morono Y."/>
            <person name="Uchiyama I."/>
            <person name="Ito T."/>
            <person name="Fujiyama A."/>
            <person name="Inagaki F."/>
            <person name="Takami H."/>
        </authorList>
    </citation>
    <scope>NUCLEOTIDE SEQUENCE</scope>
    <source>
        <strain evidence="3">Expedition CK06-06</strain>
    </source>
</reference>
<sequence>MVKEVDKVLRVGKELSDYMTTLSYDDLPGDVVHQAKRVILDSLGTMYMGARKEEAGGIKEFLKGLEANPECTVINAGFRTSTPWAAFANAAYAQVHDCNDGHREAAAWGGSSHPGRVAIPTALALGEKLSSSGKDVITAIVVGYDVATKLRGMKDRPPCSAYCSAAIASKLMGLDADESRFAMGIAGYHSPKGFPRARGLDTNF</sequence>
<dbReference type="PANTHER" id="PTHR16943:SF8">
    <property type="entry name" value="2-METHYLCITRATE DEHYDRATASE"/>
    <property type="match status" value="1"/>
</dbReference>
<evidence type="ECO:0000313" key="3">
    <source>
        <dbReference type="EMBL" id="GAG36191.1"/>
    </source>
</evidence>
<feature type="non-terminal residue" evidence="3">
    <location>
        <position position="204"/>
    </location>
</feature>
<proteinExistence type="inferred from homology"/>
<dbReference type="SUPFAM" id="SSF103378">
    <property type="entry name" value="2-methylcitrate dehydratase PrpD"/>
    <property type="match status" value="1"/>
</dbReference>
<dbReference type="InterPro" id="IPR042183">
    <property type="entry name" value="MmgE/PrpD_sf_1"/>
</dbReference>
<feature type="domain" description="MmgE/PrpD N-terminal" evidence="2">
    <location>
        <begin position="14"/>
        <end position="190"/>
    </location>
</feature>
<dbReference type="EMBL" id="BARS01048411">
    <property type="protein sequence ID" value="GAG36191.1"/>
    <property type="molecule type" value="Genomic_DNA"/>
</dbReference>
<gene>
    <name evidence="3" type="ORF">S01H1_72564</name>
</gene>
<protein>
    <recommendedName>
        <fullName evidence="2">MmgE/PrpD N-terminal domain-containing protein</fullName>
    </recommendedName>
</protein>
<evidence type="ECO:0000256" key="1">
    <source>
        <dbReference type="ARBA" id="ARBA00006174"/>
    </source>
</evidence>
<comment type="similarity">
    <text evidence="1">Belongs to the PrpD family.</text>
</comment>
<name>X0YH83_9ZZZZ</name>
<accession>X0YH83</accession>
<dbReference type="InterPro" id="IPR005656">
    <property type="entry name" value="MmgE_PrpD"/>
</dbReference>
<dbReference type="Pfam" id="PF03972">
    <property type="entry name" value="MmgE_PrpD_N"/>
    <property type="match status" value="1"/>
</dbReference>
<comment type="caution">
    <text evidence="3">The sequence shown here is derived from an EMBL/GenBank/DDBJ whole genome shotgun (WGS) entry which is preliminary data.</text>
</comment>
<dbReference type="Gene3D" id="1.10.4100.10">
    <property type="entry name" value="2-methylcitrate dehydratase PrpD"/>
    <property type="match status" value="1"/>
</dbReference>
<organism evidence="3">
    <name type="scientific">marine sediment metagenome</name>
    <dbReference type="NCBI Taxonomy" id="412755"/>
    <lineage>
        <taxon>unclassified sequences</taxon>
        <taxon>metagenomes</taxon>
        <taxon>ecological metagenomes</taxon>
    </lineage>
</organism>